<sequence length="582" mass="64902">MSRGRNKCVPWIENIISSYNTESNEEKKIFQMKGHVVGVKQLSESQDWQTEGLSMLLFLSDGVVHIPAILTQKAWKTLQEQEDRECFSSLNNCTVYVYSYRLMFNMASEQTKSQFYLKVEELITTSAGAAKDNTPCCTSLNLVREKICTTWRSLLAQNTGQSQGTQSEFDLSDLLGEWQQDWRQSLLEEVSKLLRTPLNPSFPMPSTSTAPMHTFTGTRWAVDRVLYKGEETFNVPVSHLHIPDELSQKLQTSSGDSKTQSGLVSSSEERLSHPSHTETDGPVVAVDDRQTDVLMPLERSFPSQDPPLSQSLGRDMLVTGGTGRAVTSPWDMFAPAADLLRTSSASDESVTSDPPPPPESQSLLDPTPPPVTHTQYPLATSTQVSVVTQRSNEQSLPPFQKPGVSLSLPSSHSSSSIVSLYTKPGMEEHHSGLTATPHLPATDKRHHMEVESEKDVTERRSKKAKRKSSGWTPEDDITWQEEEMLKSHTLPSWVLKTPMVVEGSCRKKMEVAAVAPKKPSNVHADGTPFSYSYQRCGRISKDLSHFKISDGMLHWAVQYLVQPMQTDVVKDTHHLCLSQPNC</sequence>
<dbReference type="Proteomes" id="UP001157502">
    <property type="component" value="Chromosome 35"/>
</dbReference>
<keyword evidence="2" id="KW-1185">Reference proteome</keyword>
<organism evidence="1 2">
    <name type="scientific">Dallia pectoralis</name>
    <name type="common">Alaska blackfish</name>
    <dbReference type="NCBI Taxonomy" id="75939"/>
    <lineage>
        <taxon>Eukaryota</taxon>
        <taxon>Metazoa</taxon>
        <taxon>Chordata</taxon>
        <taxon>Craniata</taxon>
        <taxon>Vertebrata</taxon>
        <taxon>Euteleostomi</taxon>
        <taxon>Actinopterygii</taxon>
        <taxon>Neopterygii</taxon>
        <taxon>Teleostei</taxon>
        <taxon>Protacanthopterygii</taxon>
        <taxon>Esociformes</taxon>
        <taxon>Umbridae</taxon>
        <taxon>Dallia</taxon>
    </lineage>
</organism>
<comment type="caution">
    <text evidence="1">The sequence shown here is derived from an EMBL/GenBank/DDBJ whole genome shotgun (WGS) entry which is preliminary data.</text>
</comment>
<evidence type="ECO:0000313" key="1">
    <source>
        <dbReference type="EMBL" id="KAJ7986160.1"/>
    </source>
</evidence>
<evidence type="ECO:0000313" key="2">
    <source>
        <dbReference type="Proteomes" id="UP001157502"/>
    </source>
</evidence>
<gene>
    <name evidence="1" type="ORF">DPEC_G00347900</name>
</gene>
<reference evidence="1" key="1">
    <citation type="submission" date="2021-05" db="EMBL/GenBank/DDBJ databases">
        <authorList>
            <person name="Pan Q."/>
            <person name="Jouanno E."/>
            <person name="Zahm M."/>
            <person name="Klopp C."/>
            <person name="Cabau C."/>
            <person name="Louis A."/>
            <person name="Berthelot C."/>
            <person name="Parey E."/>
            <person name="Roest Crollius H."/>
            <person name="Montfort J."/>
            <person name="Robinson-Rechavi M."/>
            <person name="Bouchez O."/>
            <person name="Lampietro C."/>
            <person name="Lopez Roques C."/>
            <person name="Donnadieu C."/>
            <person name="Postlethwait J."/>
            <person name="Bobe J."/>
            <person name="Dillon D."/>
            <person name="Chandos A."/>
            <person name="von Hippel F."/>
            <person name="Guiguen Y."/>
        </authorList>
    </citation>
    <scope>NUCLEOTIDE SEQUENCE</scope>
    <source>
        <strain evidence="1">YG-Jan2019</strain>
    </source>
</reference>
<dbReference type="EMBL" id="CM055762">
    <property type="protein sequence ID" value="KAJ7986160.1"/>
    <property type="molecule type" value="Genomic_DNA"/>
</dbReference>
<accession>A0ACC2F4J5</accession>
<proteinExistence type="predicted"/>
<protein>
    <submittedName>
        <fullName evidence="1">Uncharacterized protein</fullName>
    </submittedName>
</protein>
<name>A0ACC2F4J5_DALPE</name>